<name>A0A1H7XFD0_9BACT</name>
<feature type="chain" id="PRO_5011731911" description="DUF4221 domain-containing protein" evidence="1">
    <location>
        <begin position="26"/>
        <end position="397"/>
    </location>
</feature>
<dbReference type="Pfam" id="PF13970">
    <property type="entry name" value="DUF4221"/>
    <property type="match status" value="1"/>
</dbReference>
<dbReference type="PROSITE" id="PS51257">
    <property type="entry name" value="PROKAR_LIPOPROTEIN"/>
    <property type="match status" value="1"/>
</dbReference>
<dbReference type="STRING" id="573321.SAMN04488505_10462"/>
<keyword evidence="1" id="KW-0732">Signal</keyword>
<dbReference type="EMBL" id="FOBB01000004">
    <property type="protein sequence ID" value="SEM32602.1"/>
    <property type="molecule type" value="Genomic_DNA"/>
</dbReference>
<dbReference type="OrthoDB" id="828261at2"/>
<dbReference type="RefSeq" id="WP_089914439.1">
    <property type="nucleotide sequence ID" value="NZ_FOBB01000004.1"/>
</dbReference>
<keyword evidence="3" id="KW-1185">Reference proteome</keyword>
<proteinExistence type="predicted"/>
<sequence>MYNRRNYQWATVMVALLFCMTTACKETATPVVQSCTTATDSLIPLKINIGKPLNLYLDSMLVIGVQTPVQYLEKENALLILDTYGKRLLQYPLTAADTVTKPSRAQALHLNYKVMYMHYLNRDSLLLYTYGVFRLSYYNLDTDTVYKTLSFYDRKIKTNFAFNPAPPNASNAAPIIFKGNNIIGTGYLMGEHDSEVPAGRTLFSILHLPDGSLQHKVPYSAIYKTGNWGGSHMRTTYSAYNRQQGTLLLSLPADHHLQVIDSAWHITNVYAGSRQKLCISSMPIPKNSPQLQDPDNALRYFTNTAAYRDIIYDAYHQHYYRVLQTPPAAAELNAQQLGEKHATLIAFDNTFHYLGEGPLPKGLALDNFFVTEQGLYFLNVANHDQNIGQYVHINPEL</sequence>
<feature type="signal peptide" evidence="1">
    <location>
        <begin position="1"/>
        <end position="25"/>
    </location>
</feature>
<dbReference type="InterPro" id="IPR025316">
    <property type="entry name" value="DUF4221"/>
</dbReference>
<evidence type="ECO:0000313" key="3">
    <source>
        <dbReference type="Proteomes" id="UP000198984"/>
    </source>
</evidence>
<dbReference type="Proteomes" id="UP000198984">
    <property type="component" value="Unassembled WGS sequence"/>
</dbReference>
<accession>A0A1H7XFD0</accession>
<dbReference type="AlphaFoldDB" id="A0A1H7XFD0"/>
<gene>
    <name evidence="2" type="ORF">SAMN04488505_10462</name>
</gene>
<organism evidence="2 3">
    <name type="scientific">Chitinophaga rupis</name>
    <dbReference type="NCBI Taxonomy" id="573321"/>
    <lineage>
        <taxon>Bacteria</taxon>
        <taxon>Pseudomonadati</taxon>
        <taxon>Bacteroidota</taxon>
        <taxon>Chitinophagia</taxon>
        <taxon>Chitinophagales</taxon>
        <taxon>Chitinophagaceae</taxon>
        <taxon>Chitinophaga</taxon>
    </lineage>
</organism>
<evidence type="ECO:0008006" key="4">
    <source>
        <dbReference type="Google" id="ProtNLM"/>
    </source>
</evidence>
<evidence type="ECO:0000256" key="1">
    <source>
        <dbReference type="SAM" id="SignalP"/>
    </source>
</evidence>
<evidence type="ECO:0000313" key="2">
    <source>
        <dbReference type="EMBL" id="SEM32602.1"/>
    </source>
</evidence>
<protein>
    <recommendedName>
        <fullName evidence="4">DUF4221 domain-containing protein</fullName>
    </recommendedName>
</protein>
<reference evidence="2 3" key="1">
    <citation type="submission" date="2016-10" db="EMBL/GenBank/DDBJ databases">
        <authorList>
            <person name="de Groot N.N."/>
        </authorList>
    </citation>
    <scope>NUCLEOTIDE SEQUENCE [LARGE SCALE GENOMIC DNA]</scope>
    <source>
        <strain evidence="2 3">DSM 21039</strain>
    </source>
</reference>